<accession>A0A093RYZ8</accession>
<dbReference type="RefSeq" id="WP_039325243.1">
    <property type="nucleotide sequence ID" value="NZ_JQHM01000010.1"/>
</dbReference>
<dbReference type="Pfam" id="PF13957">
    <property type="entry name" value="YafO_toxin"/>
    <property type="match status" value="1"/>
</dbReference>
<evidence type="ECO:0000313" key="1">
    <source>
        <dbReference type="EMBL" id="KFX03071.1"/>
    </source>
</evidence>
<proteinExistence type="predicted"/>
<dbReference type="EMBL" id="JQHM01000010">
    <property type="protein sequence ID" value="KFX03071.1"/>
    <property type="molecule type" value="Genomic_DNA"/>
</dbReference>
<reference evidence="1 2" key="1">
    <citation type="submission" date="2014-08" db="EMBL/GenBank/DDBJ databases">
        <title>Genome sequences of NCPPB Pectobacterium isolates.</title>
        <authorList>
            <person name="Glover R.H."/>
            <person name="Sapp M."/>
            <person name="Elphinstone J."/>
        </authorList>
    </citation>
    <scope>NUCLEOTIDE SEQUENCE [LARGE SCALE GENOMIC DNA]</scope>
    <source>
        <strain evidence="1 2">NCPPB 2795</strain>
    </source>
</reference>
<dbReference type="InterPro" id="IPR020353">
    <property type="entry name" value="Toxin_YafO"/>
</dbReference>
<dbReference type="AlphaFoldDB" id="A0A093RYZ8"/>
<dbReference type="Proteomes" id="UP000032874">
    <property type="component" value="Unassembled WGS sequence"/>
</dbReference>
<organism evidence="1 2">
    <name type="scientific">Pectobacterium betavasculorum</name>
    <dbReference type="NCBI Taxonomy" id="55207"/>
    <lineage>
        <taxon>Bacteria</taxon>
        <taxon>Pseudomonadati</taxon>
        <taxon>Pseudomonadota</taxon>
        <taxon>Gammaproteobacteria</taxon>
        <taxon>Enterobacterales</taxon>
        <taxon>Pectobacteriaceae</taxon>
        <taxon>Pectobacterium</taxon>
    </lineage>
</organism>
<comment type="caution">
    <text evidence="1">The sequence shown here is derived from an EMBL/GenBank/DDBJ whole genome shotgun (WGS) entry which is preliminary data.</text>
</comment>
<evidence type="ECO:0000313" key="2">
    <source>
        <dbReference type="Proteomes" id="UP000032874"/>
    </source>
</evidence>
<sequence>MSIRIFKSALIRKQLSQQELDDLAADFLSYKKDGVLPDTFGRDAPYDDDRTYPLVKEEQVAHIHLADADAPFPKFLRQFKRTSDQAHLVYCQGAMDPDAYLLIIILKPEAHKMARNNNHMHKIGMMAEAFRMKH</sequence>
<protein>
    <submittedName>
        <fullName evidence="1">Toxin YafO</fullName>
    </submittedName>
</protein>
<dbReference type="STRING" id="55207.KP22_16825"/>
<gene>
    <name evidence="1" type="ORF">KP22_16825</name>
</gene>
<dbReference type="eggNOG" id="ENOG502ZEGB">
    <property type="taxonomic scope" value="Bacteria"/>
</dbReference>
<dbReference type="NCBIfam" id="NF007377">
    <property type="entry name" value="PRK09885.1"/>
    <property type="match status" value="1"/>
</dbReference>
<name>A0A093RYZ8_9GAMM</name>